<keyword evidence="2" id="KW-0378">Hydrolase</keyword>
<protein>
    <submittedName>
        <fullName evidence="2">Alpha/beta hydrolase</fullName>
    </submittedName>
</protein>
<dbReference type="RefSeq" id="WP_115434626.1">
    <property type="nucleotide sequence ID" value="NZ_CP031337.1"/>
</dbReference>
<accession>A0A345Y9U7</accession>
<dbReference type="PANTHER" id="PTHR43798">
    <property type="entry name" value="MONOACYLGLYCEROL LIPASE"/>
    <property type="match status" value="1"/>
</dbReference>
<dbReference type="InterPro" id="IPR050266">
    <property type="entry name" value="AB_hydrolase_sf"/>
</dbReference>
<evidence type="ECO:0000259" key="1">
    <source>
        <dbReference type="Pfam" id="PF00561"/>
    </source>
</evidence>
<dbReference type="EMBL" id="CP031337">
    <property type="protein sequence ID" value="AXK40699.1"/>
    <property type="molecule type" value="Genomic_DNA"/>
</dbReference>
<dbReference type="Proteomes" id="UP000254537">
    <property type="component" value="Chromosome"/>
</dbReference>
<dbReference type="GO" id="GO:0016787">
    <property type="term" value="F:hydrolase activity"/>
    <property type="evidence" value="ECO:0007669"/>
    <property type="project" value="UniProtKB-KW"/>
</dbReference>
<proteinExistence type="predicted"/>
<dbReference type="KEGG" id="ccah:DWG20_15440"/>
<dbReference type="PRINTS" id="PR00412">
    <property type="entry name" value="EPOXHYDRLASE"/>
</dbReference>
<reference evidence="2 3" key="1">
    <citation type="submission" date="2018-07" db="EMBL/GenBank/DDBJ databases">
        <title>Crenobacter cavernae sp. nov., isolated from a karst cave.</title>
        <authorList>
            <person name="Zhu H."/>
        </authorList>
    </citation>
    <scope>NUCLEOTIDE SEQUENCE [LARGE SCALE GENOMIC DNA]</scope>
    <source>
        <strain evidence="2 3">K1W11S-77</strain>
    </source>
</reference>
<evidence type="ECO:0000313" key="3">
    <source>
        <dbReference type="Proteomes" id="UP000254537"/>
    </source>
</evidence>
<dbReference type="AlphaFoldDB" id="A0A345Y9U7"/>
<evidence type="ECO:0000313" key="2">
    <source>
        <dbReference type="EMBL" id="AXK40699.1"/>
    </source>
</evidence>
<dbReference type="PRINTS" id="PR00111">
    <property type="entry name" value="ABHYDROLASE"/>
</dbReference>
<feature type="domain" description="AB hydrolase-1" evidence="1">
    <location>
        <begin position="32"/>
        <end position="279"/>
    </location>
</feature>
<dbReference type="InterPro" id="IPR000639">
    <property type="entry name" value="Epox_hydrolase-like"/>
</dbReference>
<gene>
    <name evidence="2" type="ORF">DWG20_15440</name>
</gene>
<dbReference type="InterPro" id="IPR000073">
    <property type="entry name" value="AB_hydrolase_1"/>
</dbReference>
<dbReference type="SUPFAM" id="SSF53474">
    <property type="entry name" value="alpha/beta-Hydrolases"/>
    <property type="match status" value="1"/>
</dbReference>
<dbReference type="OrthoDB" id="149912at2"/>
<dbReference type="PANTHER" id="PTHR43798:SF33">
    <property type="entry name" value="HYDROLASE, PUTATIVE (AFU_ORTHOLOGUE AFUA_2G14860)-RELATED"/>
    <property type="match status" value="1"/>
</dbReference>
<dbReference type="Pfam" id="PF00561">
    <property type="entry name" value="Abhydrolase_1"/>
    <property type="match status" value="1"/>
</dbReference>
<sequence>MTALSRPSSSQLLGLNRHRHHVRVWHGEADAPTLFLLHGWMDCSASFQFLVDALPAGWTVVSIDWRGFGESDWNVGGYYAPDYLADLDALLEHFSPRSPVWLAGHSMGGMVAMLYAGIRPERVAKLASLEGFGLPATKPEEAPGRYARWLRETRAAPVFGPLESVERVAERQIERNRHLTRERARFMAEALTVADGGTLRYRADPRHKMVNPVLYRLEEAKACWRRIAAPVLWLIGGDTWDHPMAKGVFATLDERRECFADLEEVTVENAGHMLHLEQPEAAAKALAAFFAAQPARADAGGTDTQ</sequence>
<organism evidence="2 3">
    <name type="scientific">Crenobacter cavernae</name>
    <dbReference type="NCBI Taxonomy" id="2290923"/>
    <lineage>
        <taxon>Bacteria</taxon>
        <taxon>Pseudomonadati</taxon>
        <taxon>Pseudomonadota</taxon>
        <taxon>Betaproteobacteria</taxon>
        <taxon>Neisseriales</taxon>
        <taxon>Neisseriaceae</taxon>
        <taxon>Crenobacter</taxon>
    </lineage>
</organism>
<name>A0A345Y9U7_9NEIS</name>
<dbReference type="GO" id="GO:0016020">
    <property type="term" value="C:membrane"/>
    <property type="evidence" value="ECO:0007669"/>
    <property type="project" value="TreeGrafter"/>
</dbReference>
<dbReference type="InterPro" id="IPR029058">
    <property type="entry name" value="AB_hydrolase_fold"/>
</dbReference>
<dbReference type="Gene3D" id="3.40.50.1820">
    <property type="entry name" value="alpha/beta hydrolase"/>
    <property type="match status" value="1"/>
</dbReference>